<dbReference type="Proteomes" id="UP001277471">
    <property type="component" value="Unassembled WGS sequence"/>
</dbReference>
<reference evidence="1 2" key="1">
    <citation type="submission" date="2023-11" db="EMBL/GenBank/DDBJ databases">
        <title>MicrobeMod: A computational toolkit for identifying prokaryotic methylation and restriction-modification with nanopore sequencing.</title>
        <authorList>
            <person name="Crits-Christoph A."/>
            <person name="Kang S.C."/>
            <person name="Lee H."/>
            <person name="Ostrov N."/>
        </authorList>
    </citation>
    <scope>NUCLEOTIDE SEQUENCE [LARGE SCALE GENOMIC DNA]</scope>
    <source>
        <strain evidence="1 2">ATCC 29145</strain>
    </source>
</reference>
<name>A0ABU4PBL8_AZOBR</name>
<gene>
    <name evidence="1" type="ORF">SIM66_26285</name>
</gene>
<comment type="caution">
    <text evidence="1">The sequence shown here is derived from an EMBL/GenBank/DDBJ whole genome shotgun (WGS) entry which is preliminary data.</text>
</comment>
<proteinExistence type="predicted"/>
<dbReference type="RefSeq" id="WP_137165116.1">
    <property type="nucleotide sequence ID" value="NZ_CP012914.1"/>
</dbReference>
<evidence type="ECO:0000313" key="2">
    <source>
        <dbReference type="Proteomes" id="UP001277471"/>
    </source>
</evidence>
<dbReference type="GeneID" id="56452449"/>
<organism evidence="1 2">
    <name type="scientific">Azospirillum brasilense</name>
    <dbReference type="NCBI Taxonomy" id="192"/>
    <lineage>
        <taxon>Bacteria</taxon>
        <taxon>Pseudomonadati</taxon>
        <taxon>Pseudomonadota</taxon>
        <taxon>Alphaproteobacteria</taxon>
        <taxon>Rhodospirillales</taxon>
        <taxon>Azospirillaceae</taxon>
        <taxon>Azospirillum</taxon>
    </lineage>
</organism>
<keyword evidence="2" id="KW-1185">Reference proteome</keyword>
<sequence>MQDQRTNYCMMCVATHLLIGARAIAIALLLSLVPLLMPAQSAHAEMLPIPMNVQYDVTSAHAEDSAAARVDDTLQDNIIIVLETSNGDPEQIGDEIAPLVASPRPIFADSIVLFFEHGGHPHGDATPCWRPPTLLSFAA</sequence>
<evidence type="ECO:0000313" key="1">
    <source>
        <dbReference type="EMBL" id="MDX5954681.1"/>
    </source>
</evidence>
<protein>
    <submittedName>
        <fullName evidence="1">Uncharacterized protein</fullName>
    </submittedName>
</protein>
<accession>A0ABU4PBL8</accession>
<dbReference type="EMBL" id="JAWXYC010000004">
    <property type="protein sequence ID" value="MDX5954681.1"/>
    <property type="molecule type" value="Genomic_DNA"/>
</dbReference>